<dbReference type="AlphaFoldDB" id="A0A402CP23"/>
<evidence type="ECO:0000313" key="2">
    <source>
        <dbReference type="Proteomes" id="UP000287394"/>
    </source>
</evidence>
<organism evidence="1 2">
    <name type="scientific">Capsulimonas corticalis</name>
    <dbReference type="NCBI Taxonomy" id="2219043"/>
    <lineage>
        <taxon>Bacteria</taxon>
        <taxon>Bacillati</taxon>
        <taxon>Armatimonadota</taxon>
        <taxon>Armatimonadia</taxon>
        <taxon>Capsulimonadales</taxon>
        <taxon>Capsulimonadaceae</taxon>
        <taxon>Capsulimonas</taxon>
    </lineage>
</organism>
<dbReference type="KEGG" id="ccot:CCAX7_52950"/>
<name>A0A402CP23_9BACT</name>
<proteinExistence type="predicted"/>
<sequence>MDYFSFLNIFVLADDQPAPPPGQATVRVLVAGAMGVVNVAVNGSVPVAFQNLYYSTPNVPYPGGFSPPAGTASVSSNIFLGAGTVSIQVDDLISNQPIIPTTPITLAAGAKYTLVVTKPTSAPYINNSPVVPPVTTTYALKLVKN</sequence>
<protein>
    <submittedName>
        <fullName evidence="1">Uncharacterized protein</fullName>
    </submittedName>
</protein>
<dbReference type="Proteomes" id="UP000287394">
    <property type="component" value="Chromosome"/>
</dbReference>
<accession>A0A402CP23</accession>
<reference evidence="1 2" key="1">
    <citation type="journal article" date="2019" name="Int. J. Syst. Evol. Microbiol.">
        <title>Capsulimonas corticalis gen. nov., sp. nov., an aerobic capsulated bacterium, of a novel bacterial order, Capsulimonadales ord. nov., of the class Armatimonadia of the phylum Armatimonadetes.</title>
        <authorList>
            <person name="Li J."/>
            <person name="Kudo C."/>
            <person name="Tonouchi A."/>
        </authorList>
    </citation>
    <scope>NUCLEOTIDE SEQUENCE [LARGE SCALE GENOMIC DNA]</scope>
    <source>
        <strain evidence="1 2">AX-7</strain>
    </source>
</reference>
<keyword evidence="2" id="KW-1185">Reference proteome</keyword>
<evidence type="ECO:0000313" key="1">
    <source>
        <dbReference type="EMBL" id="BDI33244.1"/>
    </source>
</evidence>
<gene>
    <name evidence="1" type="ORF">CCAX7_52950</name>
</gene>
<dbReference type="EMBL" id="AP025739">
    <property type="protein sequence ID" value="BDI33244.1"/>
    <property type="molecule type" value="Genomic_DNA"/>
</dbReference>